<protein>
    <submittedName>
        <fullName evidence="2">Uncharacterized protein</fullName>
    </submittedName>
</protein>
<organism evidence="2 3">
    <name type="scientific">Actinomyces oris</name>
    <dbReference type="NCBI Taxonomy" id="544580"/>
    <lineage>
        <taxon>Bacteria</taxon>
        <taxon>Bacillati</taxon>
        <taxon>Actinomycetota</taxon>
        <taxon>Actinomycetes</taxon>
        <taxon>Actinomycetales</taxon>
        <taxon>Actinomycetaceae</taxon>
        <taxon>Actinomyces</taxon>
    </lineage>
</organism>
<dbReference type="AlphaFoldDB" id="A0A1Q8W2H8"/>
<dbReference type="EMBL" id="MSKM01000003">
    <property type="protein sequence ID" value="OLO55693.1"/>
    <property type="molecule type" value="Genomic_DNA"/>
</dbReference>
<reference evidence="2 3" key="1">
    <citation type="submission" date="2016-12" db="EMBL/GenBank/DDBJ databases">
        <title>Genomic comparison of strains in the 'Actinomyces naeslundii' group.</title>
        <authorList>
            <person name="Mughal S.R."/>
            <person name="Do T."/>
            <person name="Gilbert S.C."/>
            <person name="Witherden E.A."/>
            <person name="Didelot X."/>
            <person name="Beighton D."/>
        </authorList>
    </citation>
    <scope>NUCLEOTIDE SEQUENCE [LARGE SCALE GENOMIC DNA]</scope>
    <source>
        <strain evidence="2 3">MMRCO6-1</strain>
    </source>
</reference>
<proteinExistence type="predicted"/>
<accession>A0A1Q8W2H8</accession>
<evidence type="ECO:0000313" key="2">
    <source>
        <dbReference type="EMBL" id="OLO55693.1"/>
    </source>
</evidence>
<dbReference type="Proteomes" id="UP000185772">
    <property type="component" value="Unassembled WGS sequence"/>
</dbReference>
<sequence>MCVEDCDVLQVTEVRPQWFGGERSRRAESTSPTSATVSVGGTGPDRDVQALLWLAAQGL</sequence>
<gene>
    <name evidence="2" type="ORF">BKH27_00860</name>
</gene>
<evidence type="ECO:0000256" key="1">
    <source>
        <dbReference type="SAM" id="MobiDB-lite"/>
    </source>
</evidence>
<name>A0A1Q8W2H8_9ACTO</name>
<evidence type="ECO:0000313" key="3">
    <source>
        <dbReference type="Proteomes" id="UP000185772"/>
    </source>
</evidence>
<feature type="region of interest" description="Disordered" evidence="1">
    <location>
        <begin position="20"/>
        <end position="44"/>
    </location>
</feature>
<comment type="caution">
    <text evidence="2">The sequence shown here is derived from an EMBL/GenBank/DDBJ whole genome shotgun (WGS) entry which is preliminary data.</text>
</comment>
<feature type="compositionally biased region" description="Polar residues" evidence="1">
    <location>
        <begin position="29"/>
        <end position="39"/>
    </location>
</feature>